<evidence type="ECO:0000313" key="4">
    <source>
        <dbReference type="Proteomes" id="UP000245771"/>
    </source>
</evidence>
<reference evidence="3 4" key="1">
    <citation type="journal article" date="2018" name="Mol. Biol. Evol.">
        <title>Broad Genomic Sampling Reveals a Smut Pathogenic Ancestry of the Fungal Clade Ustilaginomycotina.</title>
        <authorList>
            <person name="Kijpornyongpan T."/>
            <person name="Mondo S.J."/>
            <person name="Barry K."/>
            <person name="Sandor L."/>
            <person name="Lee J."/>
            <person name="Lipzen A."/>
            <person name="Pangilinan J."/>
            <person name="LaButti K."/>
            <person name="Hainaut M."/>
            <person name="Henrissat B."/>
            <person name="Grigoriev I.V."/>
            <person name="Spatafora J.W."/>
            <person name="Aime M.C."/>
        </authorList>
    </citation>
    <scope>NUCLEOTIDE SEQUENCE [LARGE SCALE GENOMIC DNA]</scope>
    <source>
        <strain evidence="3 4">MCA 3882</strain>
    </source>
</reference>
<dbReference type="STRING" id="1280837.A0A316V3U1"/>
<dbReference type="InterPro" id="IPR052574">
    <property type="entry name" value="CDIRP"/>
</dbReference>
<dbReference type="GO" id="GO:0061499">
    <property type="term" value="C:outer plaque of mitotic spindle pole body"/>
    <property type="evidence" value="ECO:0007669"/>
    <property type="project" value="TreeGrafter"/>
</dbReference>
<accession>A0A316V3U1</accession>
<keyword evidence="1" id="KW-0433">Leucine-rich repeat</keyword>
<dbReference type="InParanoid" id="A0A316V3U1"/>
<dbReference type="SMART" id="SM00364">
    <property type="entry name" value="LRR_BAC"/>
    <property type="match status" value="4"/>
</dbReference>
<dbReference type="GO" id="GO:0035591">
    <property type="term" value="F:signaling adaptor activity"/>
    <property type="evidence" value="ECO:0007669"/>
    <property type="project" value="TreeGrafter"/>
</dbReference>
<protein>
    <submittedName>
        <fullName evidence="3">L domain-like protein</fullName>
    </submittedName>
</protein>
<organism evidence="3 4">
    <name type="scientific">Meira miltonrushii</name>
    <dbReference type="NCBI Taxonomy" id="1280837"/>
    <lineage>
        <taxon>Eukaryota</taxon>
        <taxon>Fungi</taxon>
        <taxon>Dikarya</taxon>
        <taxon>Basidiomycota</taxon>
        <taxon>Ustilaginomycotina</taxon>
        <taxon>Exobasidiomycetes</taxon>
        <taxon>Exobasidiales</taxon>
        <taxon>Brachybasidiaceae</taxon>
        <taxon>Meira</taxon>
    </lineage>
</organism>
<proteinExistence type="predicted"/>
<dbReference type="PANTHER" id="PTHR47566">
    <property type="match status" value="1"/>
</dbReference>
<dbReference type="SMART" id="SM00369">
    <property type="entry name" value="LRR_TYP"/>
    <property type="match status" value="5"/>
</dbReference>
<dbReference type="InterPro" id="IPR025875">
    <property type="entry name" value="Leu-rich_rpt_4"/>
</dbReference>
<dbReference type="InterPro" id="IPR001611">
    <property type="entry name" value="Leu-rich_rpt"/>
</dbReference>
<dbReference type="GO" id="GO:1902412">
    <property type="term" value="P:regulation of mitotic cytokinesis"/>
    <property type="evidence" value="ECO:0007669"/>
    <property type="project" value="TreeGrafter"/>
</dbReference>
<dbReference type="SMART" id="SM00365">
    <property type="entry name" value="LRR_SD22"/>
    <property type="match status" value="2"/>
</dbReference>
<feature type="non-terminal residue" evidence="3">
    <location>
        <position position="400"/>
    </location>
</feature>
<dbReference type="EMBL" id="KZ819619">
    <property type="protein sequence ID" value="PWN31201.1"/>
    <property type="molecule type" value="Genomic_DNA"/>
</dbReference>
<dbReference type="PROSITE" id="PS51450">
    <property type="entry name" value="LRR"/>
    <property type="match status" value="5"/>
</dbReference>
<keyword evidence="4" id="KW-1185">Reference proteome</keyword>
<name>A0A316V3U1_9BASI</name>
<dbReference type="SUPFAM" id="SSF52075">
    <property type="entry name" value="Outer arm dynein light chain 1"/>
    <property type="match status" value="1"/>
</dbReference>
<sequence length="400" mass="45078">MLRKSGTENGGASFLTNASFNGAHDKVLQLLTDVAPWDTRWHSMLKIDLRGRRADTLLRLNEFLPKLSEALLDDNEIEYLTGLPSTLRYLSISRNRLPSTAAFGHLENLETLDVSENNIDLRALRTLHQLKHLRANSNRITTIEGIQDLEKLETLHLRGNGLDELEIQPGQWPCLRDLVLSHNRLSEVVGLGNLARLRSLNLDHNRLQDLDLGFTMPKLKQLRVSGNKYLSSLDVGPARNLRTLYADECSLKEVLNIGTLTKLDNLSLRQQNGDGELQWPVHDTRDVKRLFLSGNAFPAVAIITPFFGLVYLELSGCQLTSLPGDLAMMVPNLRQLNADYNPLESLPPMNKMSRLKRFSLIGCRIDRSSKLIESLEGCEELNLLDFRMNPCTLGLYPPII</sequence>
<dbReference type="AlphaFoldDB" id="A0A316V3U1"/>
<evidence type="ECO:0000256" key="1">
    <source>
        <dbReference type="ARBA" id="ARBA00022614"/>
    </source>
</evidence>
<evidence type="ECO:0000256" key="2">
    <source>
        <dbReference type="ARBA" id="ARBA00022737"/>
    </source>
</evidence>
<dbReference type="InterPro" id="IPR003591">
    <property type="entry name" value="Leu-rich_rpt_typical-subtyp"/>
</dbReference>
<gene>
    <name evidence="3" type="ORF">FA14DRAFT_128556</name>
</gene>
<dbReference type="Gene3D" id="3.80.10.10">
    <property type="entry name" value="Ribonuclease Inhibitor"/>
    <property type="match status" value="3"/>
</dbReference>
<dbReference type="InterPro" id="IPR032675">
    <property type="entry name" value="LRR_dom_sf"/>
</dbReference>
<dbReference type="PANTHER" id="PTHR47566:SF1">
    <property type="entry name" value="PROTEIN NUD1"/>
    <property type="match status" value="1"/>
</dbReference>
<evidence type="ECO:0000313" key="3">
    <source>
        <dbReference type="EMBL" id="PWN31201.1"/>
    </source>
</evidence>
<dbReference type="Proteomes" id="UP000245771">
    <property type="component" value="Unassembled WGS sequence"/>
</dbReference>
<dbReference type="OrthoDB" id="7451790at2759"/>
<dbReference type="SUPFAM" id="SSF52058">
    <property type="entry name" value="L domain-like"/>
    <property type="match status" value="1"/>
</dbReference>
<dbReference type="GeneID" id="37018652"/>
<dbReference type="Pfam" id="PF13516">
    <property type="entry name" value="LRR_6"/>
    <property type="match status" value="1"/>
</dbReference>
<dbReference type="GO" id="GO:0031028">
    <property type="term" value="P:septation initiation signaling"/>
    <property type="evidence" value="ECO:0007669"/>
    <property type="project" value="TreeGrafter"/>
</dbReference>
<dbReference type="RefSeq" id="XP_025351503.1">
    <property type="nucleotide sequence ID" value="XM_025496871.1"/>
</dbReference>
<dbReference type="Pfam" id="PF12799">
    <property type="entry name" value="LRR_4"/>
    <property type="match status" value="2"/>
</dbReference>
<keyword evidence="2" id="KW-0677">Repeat</keyword>